<dbReference type="Proteomes" id="UP000639772">
    <property type="component" value="Unassembled WGS sequence"/>
</dbReference>
<accession>A0A835R118</accession>
<dbReference type="SUPFAM" id="SSF54695">
    <property type="entry name" value="POZ domain"/>
    <property type="match status" value="1"/>
</dbReference>
<dbReference type="InterPro" id="IPR044714">
    <property type="entry name" value="AtSIBP1-like"/>
</dbReference>
<proteinExistence type="predicted"/>
<feature type="domain" description="BTB" evidence="2">
    <location>
        <begin position="158"/>
        <end position="240"/>
    </location>
</feature>
<comment type="pathway">
    <text evidence="1">Protein modification; protein ubiquitination.</text>
</comment>
<dbReference type="PANTHER" id="PTHR46672:SF1">
    <property type="entry name" value="OS08G0103600 PROTEIN"/>
    <property type="match status" value="1"/>
</dbReference>
<evidence type="ECO:0000313" key="3">
    <source>
        <dbReference type="EMBL" id="KAG0483561.1"/>
    </source>
</evidence>
<evidence type="ECO:0000313" key="4">
    <source>
        <dbReference type="Proteomes" id="UP000639772"/>
    </source>
</evidence>
<dbReference type="Pfam" id="PF00651">
    <property type="entry name" value="BTB"/>
    <property type="match status" value="1"/>
</dbReference>
<evidence type="ECO:0000259" key="2">
    <source>
        <dbReference type="Pfam" id="PF00651"/>
    </source>
</evidence>
<gene>
    <name evidence="3" type="ORF">HPP92_011645</name>
</gene>
<protein>
    <recommendedName>
        <fullName evidence="2">BTB domain-containing protein</fullName>
    </recommendedName>
</protein>
<dbReference type="OrthoDB" id="6359816at2759"/>
<name>A0A835R118_VANPL</name>
<comment type="caution">
    <text evidence="3">The sequence shown here is derived from an EMBL/GenBank/DDBJ whole genome shotgun (WGS) entry which is preliminary data.</text>
</comment>
<organism evidence="3 4">
    <name type="scientific">Vanilla planifolia</name>
    <name type="common">Vanilla</name>
    <dbReference type="NCBI Taxonomy" id="51239"/>
    <lineage>
        <taxon>Eukaryota</taxon>
        <taxon>Viridiplantae</taxon>
        <taxon>Streptophyta</taxon>
        <taxon>Embryophyta</taxon>
        <taxon>Tracheophyta</taxon>
        <taxon>Spermatophyta</taxon>
        <taxon>Magnoliopsida</taxon>
        <taxon>Liliopsida</taxon>
        <taxon>Asparagales</taxon>
        <taxon>Orchidaceae</taxon>
        <taxon>Vanilloideae</taxon>
        <taxon>Vanilleae</taxon>
        <taxon>Vanilla</taxon>
    </lineage>
</organism>
<evidence type="ECO:0000256" key="1">
    <source>
        <dbReference type="ARBA" id="ARBA00004906"/>
    </source>
</evidence>
<dbReference type="PANTHER" id="PTHR46672">
    <property type="entry name" value="OS08G0495500 PROTEIN-RELATED"/>
    <property type="match status" value="1"/>
</dbReference>
<dbReference type="InterPro" id="IPR000210">
    <property type="entry name" value="BTB/POZ_dom"/>
</dbReference>
<sequence>MAATYCGSSAMSDSKVEIIARLAQWRIENFGPCSTRRSDAFKIGIWNWYLSVEKNRYLYIRLYPEPCKTVKDLPPFAKFVLRVSSSGPGRRHCISAVQERMIRNSEDFVWAVEATFPGRFVIDVEFLDLKIPCSSGSEHYSVFPNGEAVLQAANDGGLSCLSRMLEEEIHSDVTINTNEKESSLIDIEDMSFESCSALLRYIYGAIDQELFIRHRLALLAAANKYDIARLKDCCEESLIEDINCVNVLDRLHAAWLYQLNKLKKACLMYLFDFGKIYDMKDDFGDFFRRADRELIVDMFHEMINIGRPT</sequence>
<dbReference type="AlphaFoldDB" id="A0A835R118"/>
<reference evidence="3 4" key="1">
    <citation type="journal article" date="2020" name="Nat. Food">
        <title>A phased Vanilla planifolia genome enables genetic improvement of flavour and production.</title>
        <authorList>
            <person name="Hasing T."/>
            <person name="Tang H."/>
            <person name="Brym M."/>
            <person name="Khazi F."/>
            <person name="Huang T."/>
            <person name="Chambers A.H."/>
        </authorList>
    </citation>
    <scope>NUCLEOTIDE SEQUENCE [LARGE SCALE GENOMIC DNA]</scope>
    <source>
        <tissue evidence="3">Leaf</tissue>
    </source>
</reference>
<dbReference type="InterPro" id="IPR011333">
    <property type="entry name" value="SKP1/BTB/POZ_sf"/>
</dbReference>
<dbReference type="EMBL" id="JADCNM010000005">
    <property type="protein sequence ID" value="KAG0483561.1"/>
    <property type="molecule type" value="Genomic_DNA"/>
</dbReference>
<dbReference type="Gene3D" id="3.30.710.10">
    <property type="entry name" value="Potassium Channel Kv1.1, Chain A"/>
    <property type="match status" value="1"/>
</dbReference>